<dbReference type="Pfam" id="PF10384">
    <property type="entry name" value="Scm3"/>
    <property type="match status" value="1"/>
</dbReference>
<evidence type="ECO:0000313" key="2">
    <source>
        <dbReference type="EMBL" id="KAK7531846.1"/>
    </source>
</evidence>
<dbReference type="InterPro" id="IPR018465">
    <property type="entry name" value="Scm3/HJURP"/>
</dbReference>
<feature type="region of interest" description="Disordered" evidence="1">
    <location>
        <begin position="77"/>
        <end position="103"/>
    </location>
</feature>
<gene>
    <name evidence="2" type="ORF">IWX46DRAFT_362756</name>
</gene>
<protein>
    <recommendedName>
        <fullName evidence="4">Myb-like domain-containing protein</fullName>
    </recommendedName>
</protein>
<sequence length="316" mass="35861">MPSARRLHAAAGVFDSASPSRAFHQRQSPSHLPRHSPRCRLSPSTMARSSPPDEELERKLNENDKLSRASFQEVQQKLCLGSKQGNNDEASDAKPIFDSSRSRTRWEHMVEKLEAEAQKVASGEAKTDLIDLETMDVVEDRGHLHELPDCDFDLWDGGYGAEETGQGSMRGDGDYNDTSISKRAKIKDTSQSSRPVLPENDDHTEPKTTRRAWTDHDTKLIMDLRARGTSFKDIAEHFPGRTVGTIIARHKYIKDRPDEQSRWRVWTLDDNALLRSLRAQGTPYQEIAERLGRPTPQVISHYHRLEKKDKGLGEPF</sequence>
<comment type="caution">
    <text evidence="2">The sequence shown here is derived from an EMBL/GenBank/DDBJ whole genome shotgun (WGS) entry which is preliminary data.</text>
</comment>
<reference evidence="2 3" key="1">
    <citation type="submission" date="2024-04" db="EMBL/GenBank/DDBJ databases">
        <title>Phyllosticta paracitricarpa is synonymous to the EU quarantine fungus P. citricarpa based on phylogenomic analyses.</title>
        <authorList>
            <consortium name="Lawrence Berkeley National Laboratory"/>
            <person name="Van Ingen-Buijs V.A."/>
            <person name="Van Westerhoven A.C."/>
            <person name="Haridas S."/>
            <person name="Skiadas P."/>
            <person name="Martin F."/>
            <person name="Groenewald J.Z."/>
            <person name="Crous P.W."/>
            <person name="Seidl M.F."/>
        </authorList>
    </citation>
    <scope>NUCLEOTIDE SEQUENCE [LARGE SCALE GENOMIC DNA]</scope>
    <source>
        <strain evidence="2 3">CBS 122670</strain>
    </source>
</reference>
<evidence type="ECO:0000313" key="3">
    <source>
        <dbReference type="Proteomes" id="UP001365128"/>
    </source>
</evidence>
<dbReference type="Gene3D" id="1.10.10.60">
    <property type="entry name" value="Homeodomain-like"/>
    <property type="match status" value="1"/>
</dbReference>
<feature type="region of interest" description="Disordered" evidence="1">
    <location>
        <begin position="1"/>
        <end position="58"/>
    </location>
</feature>
<evidence type="ECO:0000256" key="1">
    <source>
        <dbReference type="SAM" id="MobiDB-lite"/>
    </source>
</evidence>
<feature type="region of interest" description="Disordered" evidence="1">
    <location>
        <begin position="162"/>
        <end position="213"/>
    </location>
</feature>
<proteinExistence type="predicted"/>
<dbReference type="Proteomes" id="UP001365128">
    <property type="component" value="Unassembled WGS sequence"/>
</dbReference>
<dbReference type="EMBL" id="JBBPDW010000053">
    <property type="protein sequence ID" value="KAK7531846.1"/>
    <property type="molecule type" value="Genomic_DNA"/>
</dbReference>
<name>A0ABR1L9C7_9PEZI</name>
<evidence type="ECO:0008006" key="4">
    <source>
        <dbReference type="Google" id="ProtNLM"/>
    </source>
</evidence>
<accession>A0ABR1L9C7</accession>
<feature type="compositionally biased region" description="Basic and acidic residues" evidence="1">
    <location>
        <begin position="200"/>
        <end position="213"/>
    </location>
</feature>
<dbReference type="InterPro" id="IPR009057">
    <property type="entry name" value="Homeodomain-like_sf"/>
</dbReference>
<organism evidence="2 3">
    <name type="scientific">Phyllosticta citricarpa</name>
    <dbReference type="NCBI Taxonomy" id="55181"/>
    <lineage>
        <taxon>Eukaryota</taxon>
        <taxon>Fungi</taxon>
        <taxon>Dikarya</taxon>
        <taxon>Ascomycota</taxon>
        <taxon>Pezizomycotina</taxon>
        <taxon>Dothideomycetes</taxon>
        <taxon>Dothideomycetes incertae sedis</taxon>
        <taxon>Botryosphaeriales</taxon>
        <taxon>Phyllostictaceae</taxon>
        <taxon>Phyllosticta</taxon>
    </lineage>
</organism>
<keyword evidence="3" id="KW-1185">Reference proteome</keyword>
<dbReference type="SUPFAM" id="SSF46689">
    <property type="entry name" value="Homeodomain-like"/>
    <property type="match status" value="1"/>
</dbReference>